<evidence type="ECO:0000313" key="2">
    <source>
        <dbReference type="EMBL" id="EPQ51511.1"/>
    </source>
</evidence>
<evidence type="ECO:0000256" key="1">
    <source>
        <dbReference type="SAM" id="MobiDB-lite"/>
    </source>
</evidence>
<dbReference type="OrthoDB" id="3258555at2759"/>
<dbReference type="AlphaFoldDB" id="S7PV73"/>
<protein>
    <recommendedName>
        <fullName evidence="4">F-box domain-containing protein</fullName>
    </recommendedName>
</protein>
<dbReference type="KEGG" id="gtr:GLOTRDRAFT_96265"/>
<dbReference type="RefSeq" id="XP_007869975.1">
    <property type="nucleotide sequence ID" value="XM_007871784.1"/>
</dbReference>
<feature type="region of interest" description="Disordered" evidence="1">
    <location>
        <begin position="303"/>
        <end position="339"/>
    </location>
</feature>
<dbReference type="EMBL" id="KB469310">
    <property type="protein sequence ID" value="EPQ51511.1"/>
    <property type="molecule type" value="Genomic_DNA"/>
</dbReference>
<sequence>MIRDKKSVILVCKAWREVATPLLYTNVSLRRIAQVPLFLRTLRTQGAFDFPGMVKSLCIECAISDKHLSALEATSRVILGDIEKDSSVPKDFEGRDVVLPHLANFCMRLECTGPGAYIKHIATPVLTSMTIIAAVCVADSSSIGAICIPRGPNLKFLCIGGRLKVDVNAIIEACPVLEHLVVNDYSPLPRRHSHLLFLDVWCRSRQCTREARTWVWSYRGHLFPALQRFRLLDCPLQNIPNLIDALPPSRHTEDRVRVHLPGATVWDRAEGLFEEVPSHYPPGPSGYELLVDHIGDTDFFSDWDDESYEPSSTPSSPSTSSSCSWASEDSSTGSCVSKDLSQSEYEQLLEFADSSDQPSGRPG</sequence>
<accession>S7PV73</accession>
<dbReference type="GeneID" id="19309820"/>
<dbReference type="HOGENOM" id="CLU_763023_0_0_1"/>
<gene>
    <name evidence="2" type="ORF">GLOTRDRAFT_96265</name>
</gene>
<reference evidence="2 3" key="1">
    <citation type="journal article" date="2012" name="Science">
        <title>The Paleozoic origin of enzymatic lignin decomposition reconstructed from 31 fungal genomes.</title>
        <authorList>
            <person name="Floudas D."/>
            <person name="Binder M."/>
            <person name="Riley R."/>
            <person name="Barry K."/>
            <person name="Blanchette R.A."/>
            <person name="Henrissat B."/>
            <person name="Martinez A.T."/>
            <person name="Otillar R."/>
            <person name="Spatafora J.W."/>
            <person name="Yadav J.S."/>
            <person name="Aerts A."/>
            <person name="Benoit I."/>
            <person name="Boyd A."/>
            <person name="Carlson A."/>
            <person name="Copeland A."/>
            <person name="Coutinho P.M."/>
            <person name="de Vries R.P."/>
            <person name="Ferreira P."/>
            <person name="Findley K."/>
            <person name="Foster B."/>
            <person name="Gaskell J."/>
            <person name="Glotzer D."/>
            <person name="Gorecki P."/>
            <person name="Heitman J."/>
            <person name="Hesse C."/>
            <person name="Hori C."/>
            <person name="Igarashi K."/>
            <person name="Jurgens J.A."/>
            <person name="Kallen N."/>
            <person name="Kersten P."/>
            <person name="Kohler A."/>
            <person name="Kuees U."/>
            <person name="Kumar T.K.A."/>
            <person name="Kuo A."/>
            <person name="LaButti K."/>
            <person name="Larrondo L.F."/>
            <person name="Lindquist E."/>
            <person name="Ling A."/>
            <person name="Lombard V."/>
            <person name="Lucas S."/>
            <person name="Lundell T."/>
            <person name="Martin R."/>
            <person name="McLaughlin D.J."/>
            <person name="Morgenstern I."/>
            <person name="Morin E."/>
            <person name="Murat C."/>
            <person name="Nagy L.G."/>
            <person name="Nolan M."/>
            <person name="Ohm R.A."/>
            <person name="Patyshakuliyeva A."/>
            <person name="Rokas A."/>
            <person name="Ruiz-Duenas F.J."/>
            <person name="Sabat G."/>
            <person name="Salamov A."/>
            <person name="Samejima M."/>
            <person name="Schmutz J."/>
            <person name="Slot J.C."/>
            <person name="St John F."/>
            <person name="Stenlid J."/>
            <person name="Sun H."/>
            <person name="Sun S."/>
            <person name="Syed K."/>
            <person name="Tsang A."/>
            <person name="Wiebenga A."/>
            <person name="Young D."/>
            <person name="Pisabarro A."/>
            <person name="Eastwood D.C."/>
            <person name="Martin F."/>
            <person name="Cullen D."/>
            <person name="Grigoriev I.V."/>
            <person name="Hibbett D.S."/>
        </authorList>
    </citation>
    <scope>NUCLEOTIDE SEQUENCE [LARGE SCALE GENOMIC DNA]</scope>
    <source>
        <strain evidence="2 3">ATCC 11539</strain>
    </source>
</reference>
<organism evidence="2 3">
    <name type="scientific">Gloeophyllum trabeum (strain ATCC 11539 / FP-39264 / Madison 617)</name>
    <name type="common">Brown rot fungus</name>
    <dbReference type="NCBI Taxonomy" id="670483"/>
    <lineage>
        <taxon>Eukaryota</taxon>
        <taxon>Fungi</taxon>
        <taxon>Dikarya</taxon>
        <taxon>Basidiomycota</taxon>
        <taxon>Agaricomycotina</taxon>
        <taxon>Agaricomycetes</taxon>
        <taxon>Gloeophyllales</taxon>
        <taxon>Gloeophyllaceae</taxon>
        <taxon>Gloeophyllum</taxon>
    </lineage>
</organism>
<evidence type="ECO:0000313" key="3">
    <source>
        <dbReference type="Proteomes" id="UP000030669"/>
    </source>
</evidence>
<proteinExistence type="predicted"/>
<keyword evidence="3" id="KW-1185">Reference proteome</keyword>
<evidence type="ECO:0008006" key="4">
    <source>
        <dbReference type="Google" id="ProtNLM"/>
    </source>
</evidence>
<feature type="compositionally biased region" description="Low complexity" evidence="1">
    <location>
        <begin position="309"/>
        <end position="332"/>
    </location>
</feature>
<dbReference type="Proteomes" id="UP000030669">
    <property type="component" value="Unassembled WGS sequence"/>
</dbReference>
<name>S7PV73_GLOTA</name>